<keyword evidence="19" id="KW-1185">Reference proteome</keyword>
<keyword evidence="10 17" id="KW-1133">Transmembrane helix</keyword>
<feature type="transmembrane region" description="Helical" evidence="17">
    <location>
        <begin position="153"/>
        <end position="170"/>
    </location>
</feature>
<proteinExistence type="inferred from homology"/>
<dbReference type="AlphaFoldDB" id="A0A346AZK3"/>
<keyword evidence="9 17" id="KW-0573">Peptidoglycan synthesis</keyword>
<comment type="catalytic activity">
    <reaction evidence="16 17">
        <text>di-trans,octa-cis-undecaprenyl diphosphate + H2O = di-trans,octa-cis-undecaprenyl phosphate + phosphate + H(+)</text>
        <dbReference type="Rhea" id="RHEA:28094"/>
        <dbReference type="ChEBI" id="CHEBI:15377"/>
        <dbReference type="ChEBI" id="CHEBI:15378"/>
        <dbReference type="ChEBI" id="CHEBI:43474"/>
        <dbReference type="ChEBI" id="CHEBI:58405"/>
        <dbReference type="ChEBI" id="CHEBI:60392"/>
        <dbReference type="EC" id="3.6.1.27"/>
    </reaction>
</comment>
<evidence type="ECO:0000256" key="14">
    <source>
        <dbReference type="ARBA" id="ARBA00032707"/>
    </source>
</evidence>
<feature type="transmembrane region" description="Helical" evidence="17">
    <location>
        <begin position="86"/>
        <end position="105"/>
    </location>
</feature>
<dbReference type="RefSeq" id="WP_107196304.1">
    <property type="nucleotide sequence ID" value="NZ_CP029462.1"/>
</dbReference>
<evidence type="ECO:0000256" key="17">
    <source>
        <dbReference type="HAMAP-Rule" id="MF_01006"/>
    </source>
</evidence>
<dbReference type="Pfam" id="PF02673">
    <property type="entry name" value="BacA"/>
    <property type="match status" value="1"/>
</dbReference>
<keyword evidence="5 17" id="KW-1003">Cell membrane</keyword>
<comment type="subcellular location">
    <subcellularLocation>
        <location evidence="1 17">Cell membrane</location>
        <topology evidence="1 17">Multi-pass membrane protein</topology>
    </subcellularLocation>
</comment>
<feature type="transmembrane region" description="Helical" evidence="17">
    <location>
        <begin position="47"/>
        <end position="65"/>
    </location>
</feature>
<keyword evidence="13 17" id="KW-0961">Cell wall biogenesis/degradation</keyword>
<dbReference type="GO" id="GO:0005886">
    <property type="term" value="C:plasma membrane"/>
    <property type="evidence" value="ECO:0007669"/>
    <property type="project" value="UniProtKB-SubCell"/>
</dbReference>
<dbReference type="PANTHER" id="PTHR30622:SF3">
    <property type="entry name" value="UNDECAPRENYL-DIPHOSPHATASE"/>
    <property type="match status" value="1"/>
</dbReference>
<dbReference type="GO" id="GO:0050380">
    <property type="term" value="F:undecaprenyl-diphosphatase activity"/>
    <property type="evidence" value="ECO:0007669"/>
    <property type="project" value="UniProtKB-UniRule"/>
</dbReference>
<evidence type="ECO:0000256" key="2">
    <source>
        <dbReference type="ARBA" id="ARBA00010621"/>
    </source>
</evidence>
<comment type="function">
    <text evidence="17">Catalyzes the dephosphorylation of undecaprenyl diphosphate (UPP). Confers resistance to bacitracin.</text>
</comment>
<keyword evidence="12 17" id="KW-0046">Antibiotic resistance</keyword>
<evidence type="ECO:0000256" key="1">
    <source>
        <dbReference type="ARBA" id="ARBA00004651"/>
    </source>
</evidence>
<evidence type="ECO:0000256" key="16">
    <source>
        <dbReference type="ARBA" id="ARBA00047594"/>
    </source>
</evidence>
<evidence type="ECO:0000256" key="13">
    <source>
        <dbReference type="ARBA" id="ARBA00023316"/>
    </source>
</evidence>
<dbReference type="HAMAP" id="MF_01006">
    <property type="entry name" value="Undec_diphosphatase"/>
    <property type="match status" value="1"/>
</dbReference>
<evidence type="ECO:0000313" key="18">
    <source>
        <dbReference type="EMBL" id="AXL21296.1"/>
    </source>
</evidence>
<evidence type="ECO:0000256" key="3">
    <source>
        <dbReference type="ARBA" id="ARBA00012374"/>
    </source>
</evidence>
<feature type="transmembrane region" description="Helical" evidence="17">
    <location>
        <begin position="111"/>
        <end position="132"/>
    </location>
</feature>
<dbReference type="GO" id="GO:0008360">
    <property type="term" value="P:regulation of cell shape"/>
    <property type="evidence" value="ECO:0007669"/>
    <property type="project" value="UniProtKB-KW"/>
</dbReference>
<protein>
    <recommendedName>
        <fullName evidence="4 17">Undecaprenyl-diphosphatase</fullName>
        <ecNumber evidence="3 17">3.6.1.27</ecNumber>
    </recommendedName>
    <alternativeName>
        <fullName evidence="15 17">Bacitracin resistance protein</fullName>
    </alternativeName>
    <alternativeName>
        <fullName evidence="14 17">Undecaprenyl pyrophosphate phosphatase</fullName>
    </alternativeName>
</protein>
<keyword evidence="7 17" id="KW-0378">Hydrolase</keyword>
<dbReference type="GO" id="GO:0009252">
    <property type="term" value="P:peptidoglycan biosynthetic process"/>
    <property type="evidence" value="ECO:0007669"/>
    <property type="project" value="UniProtKB-KW"/>
</dbReference>
<evidence type="ECO:0000256" key="11">
    <source>
        <dbReference type="ARBA" id="ARBA00023136"/>
    </source>
</evidence>
<feature type="transmembrane region" description="Helical" evidence="17">
    <location>
        <begin position="256"/>
        <end position="273"/>
    </location>
</feature>
<keyword evidence="8 17" id="KW-0133">Cell shape</keyword>
<dbReference type="NCBIfam" id="NF001391">
    <property type="entry name" value="PRK00281.1-5"/>
    <property type="match status" value="1"/>
</dbReference>
<feature type="transmembrane region" description="Helical" evidence="17">
    <location>
        <begin position="190"/>
        <end position="211"/>
    </location>
</feature>
<keyword evidence="11 17" id="KW-0472">Membrane</keyword>
<organism evidence="18 19">
    <name type="scientific">Megasphaera stantonii</name>
    <dbReference type="NCBI Taxonomy" id="2144175"/>
    <lineage>
        <taxon>Bacteria</taxon>
        <taxon>Bacillati</taxon>
        <taxon>Bacillota</taxon>
        <taxon>Negativicutes</taxon>
        <taxon>Veillonellales</taxon>
        <taxon>Veillonellaceae</taxon>
        <taxon>Megasphaera</taxon>
    </lineage>
</organism>
<comment type="similarity">
    <text evidence="2 17">Belongs to the UppP family.</text>
</comment>
<dbReference type="OrthoDB" id="9808289at2"/>
<comment type="miscellaneous">
    <text evidence="17">Bacitracin is thought to be involved in the inhibition of peptidoglycan synthesis by sequestering undecaprenyl diphosphate, thereby reducing the pool of lipid carrier available.</text>
</comment>
<sequence>MLIEIAKAVLFGIVQGITEWLPISSTGHMILLNEFVTMNMSEKFMEMFFVVVQLGAILAVLVLFGDKLLPFSLRGGFRLKAEALALWPKIVAASIPAGVVGLLWGNELNSLFFTYPVVIVMLALFGVLFIVVENRNKGKEPVIKTTADLTYKAALWIGFFQLIAAVFPGTSRSGSTIIGALMIGVSRVAAAEFTFLLAVPIMIGASAVKLLDFGLHFTATEGAVLLTGMIVAFIVSVLAIRFLMSFIKTNDFKVFGWYRIILAAVASLYFFIFQ</sequence>
<dbReference type="GO" id="GO:0046677">
    <property type="term" value="P:response to antibiotic"/>
    <property type="evidence" value="ECO:0007669"/>
    <property type="project" value="UniProtKB-UniRule"/>
</dbReference>
<dbReference type="InterPro" id="IPR003824">
    <property type="entry name" value="UppP"/>
</dbReference>
<keyword evidence="6 17" id="KW-0812">Transmembrane</keyword>
<evidence type="ECO:0000256" key="12">
    <source>
        <dbReference type="ARBA" id="ARBA00023251"/>
    </source>
</evidence>
<accession>A0A346AZK3</accession>
<evidence type="ECO:0000256" key="8">
    <source>
        <dbReference type="ARBA" id="ARBA00022960"/>
    </source>
</evidence>
<dbReference type="GO" id="GO:0071555">
    <property type="term" value="P:cell wall organization"/>
    <property type="evidence" value="ECO:0007669"/>
    <property type="project" value="UniProtKB-KW"/>
</dbReference>
<dbReference type="EC" id="3.6.1.27" evidence="3 17"/>
<evidence type="ECO:0000256" key="15">
    <source>
        <dbReference type="ARBA" id="ARBA00032932"/>
    </source>
</evidence>
<evidence type="ECO:0000256" key="5">
    <source>
        <dbReference type="ARBA" id="ARBA00022475"/>
    </source>
</evidence>
<dbReference type="KEGG" id="meg:DKB62_06835"/>
<evidence type="ECO:0000256" key="6">
    <source>
        <dbReference type="ARBA" id="ARBA00022692"/>
    </source>
</evidence>
<gene>
    <name evidence="17" type="primary">uppP</name>
    <name evidence="18" type="ORF">DKB62_06835</name>
</gene>
<evidence type="ECO:0000313" key="19">
    <source>
        <dbReference type="Proteomes" id="UP000254337"/>
    </source>
</evidence>
<evidence type="ECO:0000256" key="7">
    <source>
        <dbReference type="ARBA" id="ARBA00022801"/>
    </source>
</evidence>
<name>A0A346AZK3_9FIRM</name>
<evidence type="ECO:0000256" key="10">
    <source>
        <dbReference type="ARBA" id="ARBA00022989"/>
    </source>
</evidence>
<dbReference type="Proteomes" id="UP000254337">
    <property type="component" value="Chromosome"/>
</dbReference>
<evidence type="ECO:0000256" key="9">
    <source>
        <dbReference type="ARBA" id="ARBA00022984"/>
    </source>
</evidence>
<reference evidence="18 19" key="1">
    <citation type="submission" date="2018-05" db="EMBL/GenBank/DDBJ databases">
        <title>Complete genome sequence of Megasphaera sp. AJH120T, isolated from the ceca of a chicken.</title>
        <authorList>
            <person name="Maki J."/>
            <person name="Looft T."/>
        </authorList>
    </citation>
    <scope>NUCLEOTIDE SEQUENCE [LARGE SCALE GENOMIC DNA]</scope>
    <source>
        <strain evidence="18 19">AJH120</strain>
    </source>
</reference>
<dbReference type="EMBL" id="CP029462">
    <property type="protein sequence ID" value="AXL21296.1"/>
    <property type="molecule type" value="Genomic_DNA"/>
</dbReference>
<feature type="transmembrane region" description="Helical" evidence="17">
    <location>
        <begin position="223"/>
        <end position="244"/>
    </location>
</feature>
<evidence type="ECO:0000256" key="4">
    <source>
        <dbReference type="ARBA" id="ARBA00021581"/>
    </source>
</evidence>
<dbReference type="PANTHER" id="PTHR30622">
    <property type="entry name" value="UNDECAPRENYL-DIPHOSPHATASE"/>
    <property type="match status" value="1"/>
</dbReference>